<keyword evidence="5 8" id="KW-0472">Membrane</keyword>
<dbReference type="NCBIfam" id="TIGR00790">
    <property type="entry name" value="fnt"/>
    <property type="match status" value="1"/>
</dbReference>
<evidence type="ECO:0000256" key="8">
    <source>
        <dbReference type="SAM" id="Phobius"/>
    </source>
</evidence>
<name>K0KIE3_WICCF</name>
<sequence>MSEDSYYITPHEAALAVVATSMKKARLRLDTLVINSIVGGVLFSAGGMLHLLAQAENPDLYEKNPGIVKLMQGALYPIGLFYVIIMGAELYNSNILYFSVGVCRGAVSILDLLVSWLVSWFFNLGANLFICYVICDLSGTTRSEYFIKGSIEITMDKASSSFIQTFIKGIAANFCVCLAVYLQLMAKPLHVKLLVMGLPIFTFVSMGFNHSVADMYLVPMGMFNGAPLPVATAIWKVLIPAALGNAVGGSIFGIVIPFYLHLVVVERDRKLLNLPKFDAKDEQPELEMDSRVIRVPSEKEEVENSSDSSDLSNDQLNPVSYRPKQEQLNHRLSSTSNTLSKIPTNSSRFSRLSQKTKSSLRSPPGVFPVKGMGEPLSRERSIASREDPINQDDSDDFIQSPDTRSLNSDAISLRTNSIQGLSNKERQKSEEDEYNLDGGYNARENYTSENLKKIFTRKNTNQTKQDLESGLKTSKTQSSSINPTNNSPSLFRTISKSFTQRQPDNAHEISRRLSQHSITPKAANASDHIAGIDSYDFPPQSNISKPRPIYNNNNHRRGSTLSRPPLESTGSLPRSAHYHMSHDNDYFEQQSVVSNLNHDE</sequence>
<protein>
    <submittedName>
        <fullName evidence="9">Transporter</fullName>
    </submittedName>
</protein>
<dbReference type="Gene3D" id="1.20.1080.10">
    <property type="entry name" value="Glycerol uptake facilitator protein"/>
    <property type="match status" value="1"/>
</dbReference>
<gene>
    <name evidence="9" type="ORF">BN7_1481</name>
</gene>
<dbReference type="EMBL" id="CAIF01000030">
    <property type="protein sequence ID" value="CCH41942.1"/>
    <property type="molecule type" value="Genomic_DNA"/>
</dbReference>
<evidence type="ECO:0000313" key="10">
    <source>
        <dbReference type="Proteomes" id="UP000009328"/>
    </source>
</evidence>
<feature type="transmembrane region" description="Helical" evidence="8">
    <location>
        <begin position="233"/>
        <end position="260"/>
    </location>
</feature>
<reference evidence="9 10" key="1">
    <citation type="journal article" date="2012" name="Eukaryot. Cell">
        <title>Draft genome sequence of Wickerhamomyces ciferrii NRRL Y-1031 F-60-10.</title>
        <authorList>
            <person name="Schneider J."/>
            <person name="Andrea H."/>
            <person name="Blom J."/>
            <person name="Jaenicke S."/>
            <person name="Ruckert C."/>
            <person name="Schorsch C."/>
            <person name="Szczepanowski R."/>
            <person name="Farwick M."/>
            <person name="Goesmann A."/>
            <person name="Puhler A."/>
            <person name="Schaffer S."/>
            <person name="Tauch A."/>
            <person name="Kohler T."/>
            <person name="Brinkrolf K."/>
        </authorList>
    </citation>
    <scope>NUCLEOTIDE SEQUENCE [LARGE SCALE GENOMIC DNA]</scope>
    <source>
        <strain evidence="10">ATCC 14091 / BCRC 22168 / CBS 111 / JCM 3599 / NBRC 0793 / NRRL Y-1031 F-60-10</strain>
    </source>
</reference>
<comment type="caution">
    <text evidence="9">The sequence shown here is derived from an EMBL/GenBank/DDBJ whole genome shotgun (WGS) entry which is preliminary data.</text>
</comment>
<organism evidence="9 10">
    <name type="scientific">Wickerhamomyces ciferrii (strain ATCC 14091 / BCRC 22168 / CBS 111 / JCM 3599 / NBRC 0793 / NRRL Y-1031 F-60-10)</name>
    <name type="common">Yeast</name>
    <name type="synonym">Pichia ciferrii</name>
    <dbReference type="NCBI Taxonomy" id="1206466"/>
    <lineage>
        <taxon>Eukaryota</taxon>
        <taxon>Fungi</taxon>
        <taxon>Dikarya</taxon>
        <taxon>Ascomycota</taxon>
        <taxon>Saccharomycotina</taxon>
        <taxon>Saccharomycetes</taxon>
        <taxon>Phaffomycetales</taxon>
        <taxon>Wickerhamomycetaceae</taxon>
        <taxon>Wickerhamomyces</taxon>
    </lineage>
</organism>
<dbReference type="PANTHER" id="PTHR30520">
    <property type="entry name" value="FORMATE TRANSPORTER-RELATED"/>
    <property type="match status" value="1"/>
</dbReference>
<accession>K0KIE3</accession>
<evidence type="ECO:0000313" key="9">
    <source>
        <dbReference type="EMBL" id="CCH41942.1"/>
    </source>
</evidence>
<evidence type="ECO:0000256" key="4">
    <source>
        <dbReference type="ARBA" id="ARBA00022989"/>
    </source>
</evidence>
<dbReference type="GO" id="GO:0015513">
    <property type="term" value="F:high-affinity secondary active nitrite transmembrane transporter activity"/>
    <property type="evidence" value="ECO:0007669"/>
    <property type="project" value="TreeGrafter"/>
</dbReference>
<dbReference type="GO" id="GO:0005886">
    <property type="term" value="C:plasma membrane"/>
    <property type="evidence" value="ECO:0007669"/>
    <property type="project" value="TreeGrafter"/>
</dbReference>
<comment type="similarity">
    <text evidence="6">Belongs to the FNT transporter (TC 1.A.16) family.</text>
</comment>
<comment type="subcellular location">
    <subcellularLocation>
        <location evidence="1">Membrane</location>
        <topology evidence="1">Multi-pass membrane protein</topology>
    </subcellularLocation>
</comment>
<dbReference type="GO" id="GO:0015707">
    <property type="term" value="P:nitrite transport"/>
    <property type="evidence" value="ECO:0007669"/>
    <property type="project" value="TreeGrafter"/>
</dbReference>
<feature type="compositionally biased region" description="Basic and acidic residues" evidence="7">
    <location>
        <begin position="376"/>
        <end position="388"/>
    </location>
</feature>
<keyword evidence="10" id="KW-1185">Reference proteome</keyword>
<feature type="transmembrane region" description="Helical" evidence="8">
    <location>
        <begin position="112"/>
        <end position="135"/>
    </location>
</feature>
<proteinExistence type="inferred from homology"/>
<feature type="compositionally biased region" description="Polar residues" evidence="7">
    <location>
        <begin position="490"/>
        <end position="503"/>
    </location>
</feature>
<dbReference type="HOGENOM" id="CLU_020549_0_0_1"/>
<dbReference type="InterPro" id="IPR000292">
    <property type="entry name" value="For/NO2_transpt"/>
</dbReference>
<feature type="compositionally biased region" description="Low complexity" evidence="7">
    <location>
        <begin position="478"/>
        <end position="489"/>
    </location>
</feature>
<feature type="transmembrane region" description="Helical" evidence="8">
    <location>
        <begin position="73"/>
        <end position="91"/>
    </location>
</feature>
<feature type="compositionally biased region" description="Low complexity" evidence="7">
    <location>
        <begin position="305"/>
        <end position="317"/>
    </location>
</feature>
<feature type="transmembrane region" description="Helical" evidence="8">
    <location>
        <begin position="32"/>
        <end position="53"/>
    </location>
</feature>
<dbReference type="STRING" id="1206466.K0KIE3"/>
<dbReference type="PANTHER" id="PTHR30520:SF6">
    <property type="entry name" value="FORMATE_NITRATE FAMILY TRANSPORTER (EUROFUNG)"/>
    <property type="match status" value="1"/>
</dbReference>
<feature type="transmembrane region" description="Helical" evidence="8">
    <location>
        <begin position="162"/>
        <end position="181"/>
    </location>
</feature>
<feature type="compositionally biased region" description="Basic and acidic residues" evidence="7">
    <location>
        <begin position="288"/>
        <end position="299"/>
    </location>
</feature>
<evidence type="ECO:0000256" key="5">
    <source>
        <dbReference type="ARBA" id="ARBA00023136"/>
    </source>
</evidence>
<keyword evidence="3 8" id="KW-0812">Transmembrane</keyword>
<feature type="transmembrane region" description="Helical" evidence="8">
    <location>
        <begin position="193"/>
        <end position="213"/>
    </location>
</feature>
<feature type="compositionally biased region" description="Polar residues" evidence="7">
    <location>
        <begin position="400"/>
        <end position="422"/>
    </location>
</feature>
<dbReference type="AlphaFoldDB" id="K0KIE3"/>
<keyword evidence="4 8" id="KW-1133">Transmembrane helix</keyword>
<evidence type="ECO:0000256" key="3">
    <source>
        <dbReference type="ARBA" id="ARBA00022692"/>
    </source>
</evidence>
<dbReference type="InterPro" id="IPR023271">
    <property type="entry name" value="Aquaporin-like"/>
</dbReference>
<keyword evidence="2" id="KW-0813">Transport</keyword>
<evidence type="ECO:0000256" key="7">
    <source>
        <dbReference type="SAM" id="MobiDB-lite"/>
    </source>
</evidence>
<evidence type="ECO:0000256" key="1">
    <source>
        <dbReference type="ARBA" id="ARBA00004141"/>
    </source>
</evidence>
<evidence type="ECO:0000256" key="2">
    <source>
        <dbReference type="ARBA" id="ARBA00022448"/>
    </source>
</evidence>
<dbReference type="InParanoid" id="K0KIE3"/>
<dbReference type="FunCoup" id="K0KIE3">
    <property type="interactions" value="24"/>
</dbReference>
<feature type="compositionally biased region" description="Polar residues" evidence="7">
    <location>
        <begin position="330"/>
        <end position="361"/>
    </location>
</feature>
<dbReference type="Pfam" id="PF01226">
    <property type="entry name" value="Form_Nir_trans"/>
    <property type="match status" value="1"/>
</dbReference>
<dbReference type="Proteomes" id="UP000009328">
    <property type="component" value="Unassembled WGS sequence"/>
</dbReference>
<evidence type="ECO:0000256" key="6">
    <source>
        <dbReference type="ARBA" id="ARBA00049660"/>
    </source>
</evidence>
<dbReference type="eggNOG" id="ENOG502QUGF">
    <property type="taxonomic scope" value="Eukaryota"/>
</dbReference>
<feature type="region of interest" description="Disordered" evidence="7">
    <location>
        <begin position="288"/>
        <end position="578"/>
    </location>
</feature>
<dbReference type="FunFam" id="1.20.1080.10:FF:000011">
    <property type="entry name" value="Formate family transporter"/>
    <property type="match status" value="1"/>
</dbReference>